<dbReference type="PANTHER" id="PTHR33365">
    <property type="entry name" value="YALI0B05434P"/>
    <property type="match status" value="1"/>
</dbReference>
<keyword evidence="3 10" id="KW-0812">Transmembrane</keyword>
<feature type="transmembrane region" description="Helical" evidence="10">
    <location>
        <begin position="32"/>
        <end position="51"/>
    </location>
</feature>
<accession>F0X6V4</accession>
<sequence>MDEDKECLLEQIHGSKLLRQNRRGRWLTAGRVFFFFNILFLAAGLGVWVHINMLLKKFTCDTKTAKFEPDLAYDTPVTFETYAVYGAQSTNVTDSMWKRLSPPGDGIVQIPNEYTAGLRPSRPAPHNPETHTVYGISMFHQLHCLNFLHSAFTPEAVAHLTPDQIVLHRDHCLDFIRQGIMCAGDSTFEPVTKTGINGMGVTHKCRSFDKMYSWAYKHRSDKPTS</sequence>
<dbReference type="OrthoDB" id="3687641at2759"/>
<keyword evidence="4 10" id="KW-1133">Transmembrane helix</keyword>
<dbReference type="GeneID" id="25980490"/>
<evidence type="ECO:0000256" key="6">
    <source>
        <dbReference type="ARBA" id="ARBA00023026"/>
    </source>
</evidence>
<dbReference type="STRING" id="655863.F0X6V4"/>
<evidence type="ECO:0000256" key="7">
    <source>
        <dbReference type="ARBA" id="ARBA00023136"/>
    </source>
</evidence>
<protein>
    <recommendedName>
        <fullName evidence="13">Oxidase ustYa</fullName>
    </recommendedName>
</protein>
<reference evidence="11 12" key="1">
    <citation type="journal article" date="2011" name="Proc. Natl. Acad. Sci. U.S.A.">
        <title>Genome and transcriptome analyses of the mountain pine beetle-fungal symbiont Grosmannia clavigera, a lodgepole pine pathogen.</title>
        <authorList>
            <person name="DiGuistini S."/>
            <person name="Wang Y."/>
            <person name="Liao N.Y."/>
            <person name="Taylor G."/>
            <person name="Tanguay P."/>
            <person name="Feau N."/>
            <person name="Henrissat B."/>
            <person name="Chan S.K."/>
            <person name="Hesse-Orce U."/>
            <person name="Alamouti S.M."/>
            <person name="Tsui C.K.M."/>
            <person name="Docking R.T."/>
            <person name="Levasseur A."/>
            <person name="Haridas S."/>
            <person name="Robertson G."/>
            <person name="Birol I."/>
            <person name="Holt R.A."/>
            <person name="Marra M.A."/>
            <person name="Hamelin R.C."/>
            <person name="Hirst M."/>
            <person name="Jones S.J.M."/>
            <person name="Bohlmann J."/>
            <person name="Breuil C."/>
        </authorList>
    </citation>
    <scope>NUCLEOTIDE SEQUENCE [LARGE SCALE GENOMIC DNA]</scope>
    <source>
        <strain evidence="12">kw1407 / UAMH 11150</strain>
    </source>
</reference>
<evidence type="ECO:0000256" key="4">
    <source>
        <dbReference type="ARBA" id="ARBA00022989"/>
    </source>
</evidence>
<keyword evidence="5" id="KW-0560">Oxidoreductase</keyword>
<evidence type="ECO:0000256" key="5">
    <source>
        <dbReference type="ARBA" id="ARBA00023002"/>
    </source>
</evidence>
<evidence type="ECO:0000313" key="11">
    <source>
        <dbReference type="EMBL" id="EFX06675.1"/>
    </source>
</evidence>
<evidence type="ECO:0000256" key="8">
    <source>
        <dbReference type="ARBA" id="ARBA00023180"/>
    </source>
</evidence>
<evidence type="ECO:0000256" key="3">
    <source>
        <dbReference type="ARBA" id="ARBA00022692"/>
    </source>
</evidence>
<evidence type="ECO:0000256" key="10">
    <source>
        <dbReference type="SAM" id="Phobius"/>
    </source>
</evidence>
<dbReference type="InParanoid" id="F0X6V4"/>
<dbReference type="GO" id="GO:0043386">
    <property type="term" value="P:mycotoxin biosynthetic process"/>
    <property type="evidence" value="ECO:0007669"/>
    <property type="project" value="InterPro"/>
</dbReference>
<evidence type="ECO:0000256" key="9">
    <source>
        <dbReference type="ARBA" id="ARBA00035112"/>
    </source>
</evidence>
<dbReference type="RefSeq" id="XP_014176157.1">
    <property type="nucleotide sequence ID" value="XM_014320682.1"/>
</dbReference>
<evidence type="ECO:0000256" key="1">
    <source>
        <dbReference type="ARBA" id="ARBA00004167"/>
    </source>
</evidence>
<dbReference type="eggNOG" id="ENOG502RUG1">
    <property type="taxonomic scope" value="Eukaryota"/>
</dbReference>
<keyword evidence="12" id="KW-1185">Reference proteome</keyword>
<name>F0X6V4_GROCL</name>
<dbReference type="PANTHER" id="PTHR33365:SF11">
    <property type="entry name" value="TAT PATHWAY SIGNAL SEQUENCE"/>
    <property type="match status" value="1"/>
</dbReference>
<evidence type="ECO:0008006" key="13">
    <source>
        <dbReference type="Google" id="ProtNLM"/>
    </source>
</evidence>
<comment type="similarity">
    <text evidence="9">Belongs to the ustYa family.</text>
</comment>
<evidence type="ECO:0000256" key="2">
    <source>
        <dbReference type="ARBA" id="ARBA00004685"/>
    </source>
</evidence>
<organism evidence="12">
    <name type="scientific">Grosmannia clavigera (strain kw1407 / UAMH 11150)</name>
    <name type="common">Blue stain fungus</name>
    <name type="synonym">Graphiocladiella clavigera</name>
    <dbReference type="NCBI Taxonomy" id="655863"/>
    <lineage>
        <taxon>Eukaryota</taxon>
        <taxon>Fungi</taxon>
        <taxon>Dikarya</taxon>
        <taxon>Ascomycota</taxon>
        <taxon>Pezizomycotina</taxon>
        <taxon>Sordariomycetes</taxon>
        <taxon>Sordariomycetidae</taxon>
        <taxon>Ophiostomatales</taxon>
        <taxon>Ophiostomataceae</taxon>
        <taxon>Leptographium</taxon>
    </lineage>
</organism>
<comment type="pathway">
    <text evidence="2">Mycotoxin biosynthesis.</text>
</comment>
<gene>
    <name evidence="11" type="ORF">CMQ_6996</name>
</gene>
<dbReference type="InterPro" id="IPR021765">
    <property type="entry name" value="UstYa-like"/>
</dbReference>
<comment type="subcellular location">
    <subcellularLocation>
        <location evidence="1">Membrane</location>
        <topology evidence="1">Single-pass membrane protein</topology>
    </subcellularLocation>
</comment>
<dbReference type="HOGENOM" id="CLU_042941_4_2_1"/>
<keyword evidence="8" id="KW-0325">Glycoprotein</keyword>
<dbReference type="Pfam" id="PF11807">
    <property type="entry name" value="UstYa"/>
    <property type="match status" value="1"/>
</dbReference>
<keyword evidence="7 10" id="KW-0472">Membrane</keyword>
<dbReference type="Proteomes" id="UP000007796">
    <property type="component" value="Unassembled WGS sequence"/>
</dbReference>
<evidence type="ECO:0000313" key="12">
    <source>
        <dbReference type="Proteomes" id="UP000007796"/>
    </source>
</evidence>
<dbReference type="GO" id="GO:0016020">
    <property type="term" value="C:membrane"/>
    <property type="evidence" value="ECO:0007669"/>
    <property type="project" value="UniProtKB-SubCell"/>
</dbReference>
<proteinExistence type="inferred from homology"/>
<dbReference type="EMBL" id="GL629729">
    <property type="protein sequence ID" value="EFX06675.1"/>
    <property type="molecule type" value="Genomic_DNA"/>
</dbReference>
<keyword evidence="6" id="KW-0843">Virulence</keyword>
<dbReference type="AlphaFoldDB" id="F0X6V4"/>
<dbReference type="GO" id="GO:0016491">
    <property type="term" value="F:oxidoreductase activity"/>
    <property type="evidence" value="ECO:0007669"/>
    <property type="project" value="UniProtKB-KW"/>
</dbReference>